<name>A0ABD0NDX4_CIRMR</name>
<reference evidence="1 2" key="1">
    <citation type="submission" date="2024-05" db="EMBL/GenBank/DDBJ databases">
        <title>Genome sequencing and assembly of Indian major carp, Cirrhinus mrigala (Hamilton, 1822).</title>
        <authorList>
            <person name="Mohindra V."/>
            <person name="Chowdhury L.M."/>
            <person name="Lal K."/>
            <person name="Jena J.K."/>
        </authorList>
    </citation>
    <scope>NUCLEOTIDE SEQUENCE [LARGE SCALE GENOMIC DNA]</scope>
    <source>
        <strain evidence="1">CM1030</strain>
        <tissue evidence="1">Blood</tissue>
    </source>
</reference>
<sequence>NMCSVAFNKRNRQLVFVVSYTIIPLKTGELPLQVTAIVPSFMEQDAVRKNLHVV</sequence>
<dbReference type="InterPro" id="IPR013783">
    <property type="entry name" value="Ig-like_fold"/>
</dbReference>
<dbReference type="Gene3D" id="2.60.40.10">
    <property type="entry name" value="Immunoglobulins"/>
    <property type="match status" value="1"/>
</dbReference>
<evidence type="ECO:0000313" key="1">
    <source>
        <dbReference type="EMBL" id="KAL0159928.1"/>
    </source>
</evidence>
<keyword evidence="2" id="KW-1185">Reference proteome</keyword>
<comment type="caution">
    <text evidence="1">The sequence shown here is derived from an EMBL/GenBank/DDBJ whole genome shotgun (WGS) entry which is preliminary data.</text>
</comment>
<proteinExistence type="predicted"/>
<evidence type="ECO:0000313" key="2">
    <source>
        <dbReference type="Proteomes" id="UP001529510"/>
    </source>
</evidence>
<accession>A0ABD0NDX4</accession>
<feature type="non-terminal residue" evidence="1">
    <location>
        <position position="54"/>
    </location>
</feature>
<feature type="non-terminal residue" evidence="1">
    <location>
        <position position="1"/>
    </location>
</feature>
<gene>
    <name evidence="1" type="ORF">M9458_043653</name>
</gene>
<organism evidence="1 2">
    <name type="scientific">Cirrhinus mrigala</name>
    <name type="common">Mrigala</name>
    <dbReference type="NCBI Taxonomy" id="683832"/>
    <lineage>
        <taxon>Eukaryota</taxon>
        <taxon>Metazoa</taxon>
        <taxon>Chordata</taxon>
        <taxon>Craniata</taxon>
        <taxon>Vertebrata</taxon>
        <taxon>Euteleostomi</taxon>
        <taxon>Actinopterygii</taxon>
        <taxon>Neopterygii</taxon>
        <taxon>Teleostei</taxon>
        <taxon>Ostariophysi</taxon>
        <taxon>Cypriniformes</taxon>
        <taxon>Cyprinidae</taxon>
        <taxon>Labeoninae</taxon>
        <taxon>Labeonini</taxon>
        <taxon>Cirrhinus</taxon>
    </lineage>
</organism>
<dbReference type="EMBL" id="JAMKFB020000022">
    <property type="protein sequence ID" value="KAL0159928.1"/>
    <property type="molecule type" value="Genomic_DNA"/>
</dbReference>
<dbReference type="Proteomes" id="UP001529510">
    <property type="component" value="Unassembled WGS sequence"/>
</dbReference>
<dbReference type="AlphaFoldDB" id="A0ABD0NDX4"/>
<protein>
    <submittedName>
        <fullName evidence="1">Uncharacterized protein</fullName>
    </submittedName>
</protein>